<dbReference type="GO" id="GO:0005789">
    <property type="term" value="C:endoplasmic reticulum membrane"/>
    <property type="evidence" value="ECO:0007669"/>
    <property type="project" value="UniProtKB-SubCell"/>
</dbReference>
<keyword evidence="17 18" id="KW-0275">Fatty acid biosynthesis</keyword>
<feature type="domain" description="Cytochrome b5 heme-binding" evidence="22">
    <location>
        <begin position="4"/>
        <end position="85"/>
    </location>
</feature>
<evidence type="ECO:0000256" key="4">
    <source>
        <dbReference type="ARBA" id="ARBA00005747"/>
    </source>
</evidence>
<comment type="function">
    <text evidence="18">Catalyzes stereospecific hydroxylation of free fatty acids at the C-2 position to produce (R)-2-hydroxy fatty acids, which are building blocks of sphingolipids and glycosphingolipids common in neural tissue and epidermis. Plays an essential role in the synthesis of galactosphingolipids of the myelin sheath. Responsible for the synthesis of sphingolipids and glycosphingolipids involved in the formation of epidermal lamellar bodies critical for skin permeability barrier. Participates in the synthesis of glycosphingolipids and a fraction of type II wax diesters in sebaceous gland, specifically regulating hair follicle homeostasis. Involved in the synthesis of sphingolipids of plasma membrane rafts, controlling lipid raft mobility and trafficking of raft-associated proteins.</text>
</comment>
<keyword evidence="9 18" id="KW-0256">Endoplasmic reticulum</keyword>
<evidence type="ECO:0000256" key="8">
    <source>
        <dbReference type="ARBA" id="ARBA00022723"/>
    </source>
</evidence>
<keyword evidence="6 20" id="KW-0349">Heme</keyword>
<dbReference type="EMBL" id="VWRR01000004">
    <property type="protein sequence ID" value="KAF6004027.1"/>
    <property type="molecule type" value="Genomic_DNA"/>
</dbReference>
<feature type="binding site" evidence="19">
    <location>
        <position position="205"/>
    </location>
    <ligand>
        <name>Zn(2+)</name>
        <dbReference type="ChEBI" id="CHEBI:29105"/>
        <label>1</label>
    </ligand>
</feature>
<dbReference type="PANTHER" id="PTHR12863:SF1">
    <property type="entry name" value="FATTY ACID 2-HYDROXYLASE"/>
    <property type="match status" value="1"/>
</dbReference>
<feature type="binding site" evidence="19">
    <location>
        <position position="230"/>
    </location>
    <ligand>
        <name>Zn(2+)</name>
        <dbReference type="ChEBI" id="CHEBI:29105"/>
        <label>1</label>
    </ligand>
</feature>
<evidence type="ECO:0000256" key="15">
    <source>
        <dbReference type="ARBA" id="ARBA00023098"/>
    </source>
</evidence>
<dbReference type="PANTHER" id="PTHR12863">
    <property type="entry name" value="FATTY ACID HYDROXYLASE"/>
    <property type="match status" value="1"/>
</dbReference>
<evidence type="ECO:0000256" key="3">
    <source>
        <dbReference type="ARBA" id="ARBA00005189"/>
    </source>
</evidence>
<comment type="similarity">
    <text evidence="4 18">Belongs to the sterol desaturase family. SCS7 subfamily.</text>
</comment>
<keyword evidence="16 18" id="KW-0472">Membrane</keyword>
<evidence type="ECO:0000256" key="7">
    <source>
        <dbReference type="ARBA" id="ARBA00022692"/>
    </source>
</evidence>
<dbReference type="Gene3D" id="3.10.120.10">
    <property type="entry name" value="Cytochrome b5-like heme/steroid binding domain"/>
    <property type="match status" value="1"/>
</dbReference>
<feature type="binding site" evidence="19">
    <location>
        <position position="210"/>
    </location>
    <ligand>
        <name>Zn(2+)</name>
        <dbReference type="ChEBI" id="CHEBI:29105"/>
        <label>1</label>
    </ligand>
</feature>
<dbReference type="AlphaFoldDB" id="A0A7J7IN99"/>
<dbReference type="PROSITE" id="PS00191">
    <property type="entry name" value="CYTOCHROME_B5_1"/>
    <property type="match status" value="1"/>
</dbReference>
<evidence type="ECO:0000256" key="9">
    <source>
        <dbReference type="ARBA" id="ARBA00022824"/>
    </source>
</evidence>
<evidence type="ECO:0000256" key="14">
    <source>
        <dbReference type="ARBA" id="ARBA00023004"/>
    </source>
</evidence>
<feature type="transmembrane region" description="Helical" evidence="21">
    <location>
        <begin position="156"/>
        <end position="174"/>
    </location>
</feature>
<keyword evidence="10 18" id="KW-0276">Fatty acid metabolism</keyword>
<evidence type="ECO:0000256" key="16">
    <source>
        <dbReference type="ARBA" id="ARBA00023136"/>
    </source>
</evidence>
<evidence type="ECO:0000256" key="17">
    <source>
        <dbReference type="ARBA" id="ARBA00023160"/>
    </source>
</evidence>
<evidence type="ECO:0000256" key="12">
    <source>
        <dbReference type="ARBA" id="ARBA00022989"/>
    </source>
</evidence>
<comment type="cofactor">
    <cofactor evidence="20">
        <name>Fe cation</name>
        <dbReference type="ChEBI" id="CHEBI:24875"/>
    </cofactor>
</comment>
<feature type="binding site" evidence="19">
    <location>
        <position position="304"/>
    </location>
    <ligand>
        <name>Zn(2+)</name>
        <dbReference type="ChEBI" id="CHEBI:29105"/>
        <label>1</label>
    </ligand>
</feature>
<evidence type="ECO:0000256" key="6">
    <source>
        <dbReference type="ARBA" id="ARBA00022617"/>
    </source>
</evidence>
<evidence type="ECO:0000256" key="13">
    <source>
        <dbReference type="ARBA" id="ARBA00023002"/>
    </source>
</evidence>
<feature type="binding site" description="axial binding residue" evidence="20">
    <location>
        <position position="68"/>
    </location>
    <ligand>
        <name>heme</name>
        <dbReference type="ChEBI" id="CHEBI:30413"/>
    </ligand>
    <ligandPart>
        <name>Fe</name>
        <dbReference type="ChEBI" id="CHEBI:18248"/>
    </ligandPart>
</feature>
<evidence type="ECO:0000256" key="18">
    <source>
        <dbReference type="PIRNR" id="PIRNR005149"/>
    </source>
</evidence>
<gene>
    <name evidence="23" type="primary">FA2H</name>
    <name evidence="23" type="ORF">F1559_000322</name>
</gene>
<sequence>MPEQYILTRRVVRAHNHEHDGWVIVRGGVYDVTGFLRYHPGGEAVLRKHLGEDVTALMEGVEQGSHEHSKAAYRILQQYYVGPLADADLSPNEAVALDGTLDEHGRPLVDFTKPLLDQIGRLGDKYDRWVHAFPSSDHHVALFANEWLESLTKCPWYVPLAFWLPILFGGLWLVFTRLGCSFGRTFVPFVSLGYIFWMFFEYLLHRYVFHFRTRSYWGNVFHFLIHGHHHLAPMDYDRLVFPPIPAVLVSMPVWLGAPRLFGLVPGLCFLFGFGIGYLAYDMTHFLVHYGTPPTGFLAAQKRRHMIHHFKAPSANFGISVPVLDVVFGTLQQ</sequence>
<keyword evidence="7 21" id="KW-0812">Transmembrane</keyword>
<dbReference type="GO" id="GO:0020037">
    <property type="term" value="F:heme binding"/>
    <property type="evidence" value="ECO:0007669"/>
    <property type="project" value="InterPro"/>
</dbReference>
<comment type="cofactor">
    <cofactor evidence="18 19">
        <name>Zn(2+)</name>
        <dbReference type="ChEBI" id="CHEBI:29105"/>
    </cofactor>
    <text evidence="18 19">Binds 2 Zn(2+) ions per subunit that likely form a catalytic dimetal center.</text>
</comment>
<keyword evidence="24" id="KW-1185">Reference proteome</keyword>
<feature type="binding site" evidence="19">
    <location>
        <position position="226"/>
    </location>
    <ligand>
        <name>Zn(2+)</name>
        <dbReference type="ChEBI" id="CHEBI:29105"/>
        <label>1</label>
    </ligand>
</feature>
<keyword evidence="12 21" id="KW-1133">Transmembrane helix</keyword>
<dbReference type="SMART" id="SM01117">
    <property type="entry name" value="Cyt-b5"/>
    <property type="match status" value="1"/>
</dbReference>
<name>A0A7J7IN99_9RHOD</name>
<protein>
    <recommendedName>
        <fullName evidence="18">Fatty acid 2-hydroxylase</fullName>
        <ecNumber evidence="18">1.-.-.-</ecNumber>
    </recommendedName>
</protein>
<dbReference type="GO" id="GO:0080132">
    <property type="term" value="F:fatty acid 2-hydroxylase activity"/>
    <property type="evidence" value="ECO:0007669"/>
    <property type="project" value="InterPro"/>
</dbReference>
<evidence type="ECO:0000256" key="19">
    <source>
        <dbReference type="PIRSR" id="PIRSR005149-1"/>
    </source>
</evidence>
<dbReference type="GO" id="GO:0006633">
    <property type="term" value="P:fatty acid biosynthetic process"/>
    <property type="evidence" value="ECO:0007669"/>
    <property type="project" value="UniProtKB-KW"/>
</dbReference>
<comment type="pathway">
    <text evidence="2">Sphingolipid metabolism.</text>
</comment>
<feature type="binding site" evidence="19">
    <location>
        <position position="229"/>
    </location>
    <ligand>
        <name>Zn(2+)</name>
        <dbReference type="ChEBI" id="CHEBI:29105"/>
        <label>1</label>
    </ligand>
</feature>
<feature type="binding site" evidence="19">
    <location>
        <position position="288"/>
    </location>
    <ligand>
        <name>Zn(2+)</name>
        <dbReference type="ChEBI" id="CHEBI:29105"/>
        <label>1</label>
    </ligand>
</feature>
<feature type="transmembrane region" description="Helical" evidence="21">
    <location>
        <begin position="263"/>
        <end position="280"/>
    </location>
</feature>
<keyword evidence="14 18" id="KW-0408">Iron</keyword>
<evidence type="ECO:0000313" key="24">
    <source>
        <dbReference type="Proteomes" id="UP000530660"/>
    </source>
</evidence>
<evidence type="ECO:0000256" key="21">
    <source>
        <dbReference type="SAM" id="Phobius"/>
    </source>
</evidence>
<evidence type="ECO:0000256" key="10">
    <source>
        <dbReference type="ARBA" id="ARBA00022832"/>
    </source>
</evidence>
<dbReference type="InterPro" id="IPR006694">
    <property type="entry name" value="Fatty_acid_hydroxylase"/>
</dbReference>
<organism evidence="23 24">
    <name type="scientific">Cyanidiococcus yangmingshanensis</name>
    <dbReference type="NCBI Taxonomy" id="2690220"/>
    <lineage>
        <taxon>Eukaryota</taxon>
        <taxon>Rhodophyta</taxon>
        <taxon>Bangiophyceae</taxon>
        <taxon>Cyanidiales</taxon>
        <taxon>Cyanidiaceae</taxon>
        <taxon>Cyanidiococcus</taxon>
    </lineage>
</organism>
<keyword evidence="15 18" id="KW-0443">Lipid metabolism</keyword>
<feature type="binding site" evidence="19">
    <location>
        <position position="307"/>
    </location>
    <ligand>
        <name>Zn(2+)</name>
        <dbReference type="ChEBI" id="CHEBI:29105"/>
        <label>1</label>
    </ligand>
</feature>
<proteinExistence type="inferred from homology"/>
<keyword evidence="13 18" id="KW-0560">Oxidoreductase</keyword>
<accession>A0A7J7IN99</accession>
<dbReference type="GO" id="GO:0005506">
    <property type="term" value="F:iron ion binding"/>
    <property type="evidence" value="ECO:0007669"/>
    <property type="project" value="UniProtKB-UniRule"/>
</dbReference>
<dbReference type="Pfam" id="PF00173">
    <property type="entry name" value="Cyt-b5"/>
    <property type="match status" value="1"/>
</dbReference>
<feature type="transmembrane region" description="Helical" evidence="21">
    <location>
        <begin position="186"/>
        <end position="204"/>
    </location>
</feature>
<dbReference type="PROSITE" id="PS50255">
    <property type="entry name" value="CYTOCHROME_B5_2"/>
    <property type="match status" value="1"/>
</dbReference>
<keyword evidence="5 18" id="KW-0444">Lipid biosynthesis</keyword>
<dbReference type="EC" id="1.-.-.-" evidence="18"/>
<evidence type="ECO:0000259" key="22">
    <source>
        <dbReference type="PROSITE" id="PS50255"/>
    </source>
</evidence>
<dbReference type="InterPro" id="IPR014430">
    <property type="entry name" value="Scs7"/>
</dbReference>
<evidence type="ECO:0000256" key="11">
    <source>
        <dbReference type="ARBA" id="ARBA00022833"/>
    </source>
</evidence>
<dbReference type="SUPFAM" id="SSF55856">
    <property type="entry name" value="Cytochrome b5-like heme/steroid binding domain"/>
    <property type="match status" value="1"/>
</dbReference>
<dbReference type="InterPro" id="IPR018506">
    <property type="entry name" value="Cyt_B5_heme-BS"/>
</dbReference>
<reference evidence="23 24" key="1">
    <citation type="journal article" date="2020" name="J. Phycol.">
        <title>Comparative genome analysis reveals Cyanidiococcus gen. nov., a new extremophilic red algal genus sister to Cyanidioschyzon (Cyanidioschyzonaceae, Rhodophyta).</title>
        <authorList>
            <person name="Liu S.-L."/>
            <person name="Chiang Y.-R."/>
            <person name="Yoon H.S."/>
            <person name="Fu H.-Y."/>
        </authorList>
    </citation>
    <scope>NUCLEOTIDE SEQUENCE [LARGE SCALE GENOMIC DNA]</scope>
    <source>
        <strain evidence="23 24">THAL066</strain>
    </source>
</reference>
<comment type="caution">
    <text evidence="23">The sequence shown here is derived from an EMBL/GenBank/DDBJ whole genome shotgun (WGS) entry which is preliminary data.</text>
</comment>
<evidence type="ECO:0000313" key="23">
    <source>
        <dbReference type="EMBL" id="KAF6004027.1"/>
    </source>
</evidence>
<dbReference type="InterPro" id="IPR001199">
    <property type="entry name" value="Cyt_B5-like_heme/steroid-bd"/>
</dbReference>
<evidence type="ECO:0000256" key="5">
    <source>
        <dbReference type="ARBA" id="ARBA00022516"/>
    </source>
</evidence>
<evidence type="ECO:0000256" key="2">
    <source>
        <dbReference type="ARBA" id="ARBA00004991"/>
    </source>
</evidence>
<comment type="subcellular location">
    <subcellularLocation>
        <location evidence="1">Endoplasmic reticulum membrane</location>
        <topology evidence="1">Multi-pass membrane protein</topology>
    </subcellularLocation>
</comment>
<keyword evidence="11 19" id="KW-0862">Zinc</keyword>
<comment type="pathway">
    <text evidence="3">Lipid metabolism.</text>
</comment>
<evidence type="ECO:0000256" key="1">
    <source>
        <dbReference type="ARBA" id="ARBA00004477"/>
    </source>
</evidence>
<dbReference type="InterPro" id="IPR036400">
    <property type="entry name" value="Cyt_B5-like_heme/steroid_sf"/>
</dbReference>
<keyword evidence="8 18" id="KW-0479">Metal-binding</keyword>
<evidence type="ECO:0000256" key="20">
    <source>
        <dbReference type="PIRSR" id="PIRSR005149-50"/>
    </source>
</evidence>
<dbReference type="Proteomes" id="UP000530660">
    <property type="component" value="Unassembled WGS sequence"/>
</dbReference>
<dbReference type="Pfam" id="PF04116">
    <property type="entry name" value="FA_hydroxylase"/>
    <property type="match status" value="1"/>
</dbReference>
<feature type="binding site" evidence="19">
    <location>
        <position position="284"/>
    </location>
    <ligand>
        <name>Zn(2+)</name>
        <dbReference type="ChEBI" id="CHEBI:29105"/>
        <label>1</label>
    </ligand>
</feature>
<feature type="binding site" description="axial binding residue" evidence="20">
    <location>
        <position position="39"/>
    </location>
    <ligand>
        <name>heme</name>
        <dbReference type="ChEBI" id="CHEBI:30413"/>
    </ligand>
    <ligandPart>
        <name>Fe</name>
        <dbReference type="ChEBI" id="CHEBI:18248"/>
    </ligandPart>
</feature>
<dbReference type="OrthoDB" id="260519at2759"/>
<dbReference type="PIRSF" id="PIRSF005149">
    <property type="entry name" value="IPC-B_HD"/>
    <property type="match status" value="1"/>
</dbReference>
<feature type="binding site" evidence="19">
    <location>
        <position position="308"/>
    </location>
    <ligand>
        <name>Zn(2+)</name>
        <dbReference type="ChEBI" id="CHEBI:29105"/>
        <label>1</label>
    </ligand>
</feature>